<evidence type="ECO:0000259" key="1">
    <source>
        <dbReference type="Pfam" id="PF01261"/>
    </source>
</evidence>
<dbReference type="Gene3D" id="3.20.20.150">
    <property type="entry name" value="Divalent-metal-dependent TIM barrel enzymes"/>
    <property type="match status" value="1"/>
</dbReference>
<organism evidence="2 3">
    <name type="scientific">bacterium (Candidatus Ratteibacteria) CG01_land_8_20_14_3_00_40_19</name>
    <dbReference type="NCBI Taxonomy" id="2014290"/>
    <lineage>
        <taxon>Bacteria</taxon>
        <taxon>Candidatus Ratteibacteria</taxon>
    </lineage>
</organism>
<name>A0A2M7E767_9BACT</name>
<comment type="caution">
    <text evidence="2">The sequence shown here is derived from an EMBL/GenBank/DDBJ whole genome shotgun (WGS) entry which is preliminary data.</text>
</comment>
<dbReference type="InterPro" id="IPR050312">
    <property type="entry name" value="IolE/XylAMocC-like"/>
</dbReference>
<dbReference type="EMBL" id="PETL01000320">
    <property type="protein sequence ID" value="PIV63587.1"/>
    <property type="molecule type" value="Genomic_DNA"/>
</dbReference>
<dbReference type="AlphaFoldDB" id="A0A2M7E767"/>
<protein>
    <recommendedName>
        <fullName evidence="1">Xylose isomerase-like TIM barrel domain-containing protein</fullName>
    </recommendedName>
</protein>
<feature type="domain" description="Xylose isomerase-like TIM barrel" evidence="1">
    <location>
        <begin position="46"/>
        <end position="254"/>
    </location>
</feature>
<evidence type="ECO:0000313" key="3">
    <source>
        <dbReference type="Proteomes" id="UP000228886"/>
    </source>
</evidence>
<dbReference type="PANTHER" id="PTHR12110">
    <property type="entry name" value="HYDROXYPYRUVATE ISOMERASE"/>
    <property type="match status" value="1"/>
</dbReference>
<evidence type="ECO:0000313" key="2">
    <source>
        <dbReference type="EMBL" id="PIV63587.1"/>
    </source>
</evidence>
<proteinExistence type="predicted"/>
<accession>A0A2M7E767</accession>
<dbReference type="InterPro" id="IPR013022">
    <property type="entry name" value="Xyl_isomerase-like_TIM-brl"/>
</dbReference>
<dbReference type="Pfam" id="PF01261">
    <property type="entry name" value="AP_endonuc_2"/>
    <property type="match status" value="1"/>
</dbReference>
<dbReference type="InterPro" id="IPR036237">
    <property type="entry name" value="Xyl_isomerase-like_sf"/>
</dbReference>
<gene>
    <name evidence="2" type="ORF">COS11_06670</name>
</gene>
<dbReference type="PANTHER" id="PTHR12110:SF53">
    <property type="entry name" value="BLR5974 PROTEIN"/>
    <property type="match status" value="1"/>
</dbReference>
<dbReference type="SUPFAM" id="SSF51658">
    <property type="entry name" value="Xylose isomerase-like"/>
    <property type="match status" value="1"/>
</dbReference>
<reference evidence="3" key="1">
    <citation type="submission" date="2017-09" db="EMBL/GenBank/DDBJ databases">
        <title>Depth-based differentiation of microbial function through sediment-hosted aquifers and enrichment of novel symbionts in the deep terrestrial subsurface.</title>
        <authorList>
            <person name="Probst A.J."/>
            <person name="Ladd B."/>
            <person name="Jarett J.K."/>
            <person name="Geller-Mcgrath D.E."/>
            <person name="Sieber C.M.K."/>
            <person name="Emerson J.B."/>
            <person name="Anantharaman K."/>
            <person name="Thomas B.C."/>
            <person name="Malmstrom R."/>
            <person name="Stieglmeier M."/>
            <person name="Klingl A."/>
            <person name="Woyke T."/>
            <person name="Ryan C.M."/>
            <person name="Banfield J.F."/>
        </authorList>
    </citation>
    <scope>NUCLEOTIDE SEQUENCE [LARGE SCALE GENOMIC DNA]</scope>
</reference>
<sequence>MSAKAVVADEHPDRRLKGGVMKISITIYSLAQYFSAKKMTVKEFIEYAGRVGFKGVDLGYYWEDKKREFAELSTWLNDNNIALSGYIVGNNFGSVVGTDKVKEEIAKVKLAIDEARQLGARVLRVFAGEREDLTWEEGSNLICDCLAECTEYGKQNNIVLALEDHGGLAGTSSQVLFYLNKINSPFLRANVDIGNFWSEGEIPIDGVKNTAPYAAMVHVKDFKKIGDNLESVPVGQGDIDFTECFKILKNAGYNLKKA</sequence>
<dbReference type="Proteomes" id="UP000228886">
    <property type="component" value="Unassembled WGS sequence"/>
</dbReference>